<accession>A0A1H9T3B5</accession>
<dbReference type="RefSeq" id="WP_092778484.1">
    <property type="nucleotide sequence ID" value="NZ_FOGI01000006.1"/>
</dbReference>
<dbReference type="AlphaFoldDB" id="A0A1H9T3B5"/>
<protein>
    <submittedName>
        <fullName evidence="2">Uncharacterized protein</fullName>
    </submittedName>
</protein>
<proteinExistence type="predicted"/>
<dbReference type="Proteomes" id="UP000199051">
    <property type="component" value="Unassembled WGS sequence"/>
</dbReference>
<keyword evidence="3" id="KW-1185">Reference proteome</keyword>
<dbReference type="STRING" id="155974.SAMN04487818_10654"/>
<feature type="region of interest" description="Disordered" evidence="1">
    <location>
        <begin position="109"/>
        <end position="160"/>
    </location>
</feature>
<name>A0A1H9T3B5_9PSEU</name>
<gene>
    <name evidence="2" type="ORF">SAMN04487818_10654</name>
</gene>
<dbReference type="EMBL" id="FOGI01000006">
    <property type="protein sequence ID" value="SER91730.1"/>
    <property type="molecule type" value="Genomic_DNA"/>
</dbReference>
<organism evidence="2 3">
    <name type="scientific">Actinokineospora terrae</name>
    <dbReference type="NCBI Taxonomy" id="155974"/>
    <lineage>
        <taxon>Bacteria</taxon>
        <taxon>Bacillati</taxon>
        <taxon>Actinomycetota</taxon>
        <taxon>Actinomycetes</taxon>
        <taxon>Pseudonocardiales</taxon>
        <taxon>Pseudonocardiaceae</taxon>
        <taxon>Actinokineospora</taxon>
    </lineage>
</organism>
<reference evidence="3" key="1">
    <citation type="submission" date="2016-10" db="EMBL/GenBank/DDBJ databases">
        <authorList>
            <person name="Varghese N."/>
            <person name="Submissions S."/>
        </authorList>
    </citation>
    <scope>NUCLEOTIDE SEQUENCE [LARGE SCALE GENOMIC DNA]</scope>
    <source>
        <strain evidence="3">DSM 44260</strain>
    </source>
</reference>
<evidence type="ECO:0000256" key="1">
    <source>
        <dbReference type="SAM" id="MobiDB-lite"/>
    </source>
</evidence>
<evidence type="ECO:0000313" key="2">
    <source>
        <dbReference type="EMBL" id="SER91730.1"/>
    </source>
</evidence>
<sequence>MSTTTDFYVGRGARAEWIGSLQRECAPVSLIRVPPGRLALAATDESIYRAAIADLFVVWESEGIGHAYPRRTGWPWPWHNSHHSTWIVTFDPVIRRALATVGGGVRWELATPHASRTDDNTRTGHRTPTTPVPLPLMRDPDTGHPTRAALTLTLPPGRSP</sequence>
<evidence type="ECO:0000313" key="3">
    <source>
        <dbReference type="Proteomes" id="UP000199051"/>
    </source>
</evidence>